<dbReference type="PROSITE" id="PS00135">
    <property type="entry name" value="TRYPSIN_SER"/>
    <property type="match status" value="1"/>
</dbReference>
<evidence type="ECO:0000256" key="1">
    <source>
        <dbReference type="ARBA" id="ARBA00023157"/>
    </source>
</evidence>
<keyword evidence="2" id="KW-0472">Membrane</keyword>
<reference evidence="4" key="1">
    <citation type="submission" date="2022-03" db="EMBL/GenBank/DDBJ databases">
        <authorList>
            <person name="Sayadi A."/>
        </authorList>
    </citation>
    <scope>NUCLEOTIDE SEQUENCE</scope>
</reference>
<dbReference type="InterPro" id="IPR001314">
    <property type="entry name" value="Peptidase_S1A"/>
</dbReference>
<feature type="domain" description="Peptidase S1" evidence="3">
    <location>
        <begin position="1"/>
        <end position="193"/>
    </location>
</feature>
<gene>
    <name evidence="4" type="ORF">ACAOBT_LOCUS1565</name>
</gene>
<keyword evidence="5" id="KW-1185">Reference proteome</keyword>
<organism evidence="4 5">
    <name type="scientific">Acanthoscelides obtectus</name>
    <name type="common">Bean weevil</name>
    <name type="synonym">Bruchus obtectus</name>
    <dbReference type="NCBI Taxonomy" id="200917"/>
    <lineage>
        <taxon>Eukaryota</taxon>
        <taxon>Metazoa</taxon>
        <taxon>Ecdysozoa</taxon>
        <taxon>Arthropoda</taxon>
        <taxon>Hexapoda</taxon>
        <taxon>Insecta</taxon>
        <taxon>Pterygota</taxon>
        <taxon>Neoptera</taxon>
        <taxon>Endopterygota</taxon>
        <taxon>Coleoptera</taxon>
        <taxon>Polyphaga</taxon>
        <taxon>Cucujiformia</taxon>
        <taxon>Chrysomeloidea</taxon>
        <taxon>Chrysomelidae</taxon>
        <taxon>Bruchinae</taxon>
        <taxon>Bruchini</taxon>
        <taxon>Acanthoscelides</taxon>
    </lineage>
</organism>
<dbReference type="InterPro" id="IPR051333">
    <property type="entry name" value="CLIP_Serine_Protease"/>
</dbReference>
<dbReference type="InterPro" id="IPR009003">
    <property type="entry name" value="Peptidase_S1_PA"/>
</dbReference>
<dbReference type="SMART" id="SM00020">
    <property type="entry name" value="Tryp_SPc"/>
    <property type="match status" value="1"/>
</dbReference>
<protein>
    <recommendedName>
        <fullName evidence="3">Peptidase S1 domain-containing protein</fullName>
    </recommendedName>
</protein>
<dbReference type="GO" id="GO:0006508">
    <property type="term" value="P:proteolysis"/>
    <property type="evidence" value="ECO:0007669"/>
    <property type="project" value="InterPro"/>
</dbReference>
<dbReference type="GO" id="GO:0004252">
    <property type="term" value="F:serine-type endopeptidase activity"/>
    <property type="evidence" value="ECO:0007669"/>
    <property type="project" value="InterPro"/>
</dbReference>
<dbReference type="Proteomes" id="UP001152888">
    <property type="component" value="Unassembled WGS sequence"/>
</dbReference>
<dbReference type="PRINTS" id="PR00722">
    <property type="entry name" value="CHYMOTRYPSIN"/>
</dbReference>
<dbReference type="InterPro" id="IPR043504">
    <property type="entry name" value="Peptidase_S1_PA_chymotrypsin"/>
</dbReference>
<evidence type="ECO:0000259" key="3">
    <source>
        <dbReference type="PROSITE" id="PS50240"/>
    </source>
</evidence>
<evidence type="ECO:0000313" key="4">
    <source>
        <dbReference type="EMBL" id="CAH1956443.1"/>
    </source>
</evidence>
<dbReference type="PANTHER" id="PTHR24260:SF132">
    <property type="entry name" value="PEPTIDASE S1 DOMAIN-CONTAINING PROTEIN"/>
    <property type="match status" value="1"/>
</dbReference>
<accession>A0A9P0JSR2</accession>
<dbReference type="Pfam" id="PF00089">
    <property type="entry name" value="Trypsin"/>
    <property type="match status" value="1"/>
</dbReference>
<dbReference type="EMBL" id="CAKOFQ010006665">
    <property type="protein sequence ID" value="CAH1956443.1"/>
    <property type="molecule type" value="Genomic_DNA"/>
</dbReference>
<keyword evidence="2" id="KW-1133">Transmembrane helix</keyword>
<dbReference type="PROSITE" id="PS50240">
    <property type="entry name" value="TRYPSIN_DOM"/>
    <property type="match status" value="1"/>
</dbReference>
<dbReference type="PANTHER" id="PTHR24260">
    <property type="match status" value="1"/>
</dbReference>
<evidence type="ECO:0000313" key="5">
    <source>
        <dbReference type="Proteomes" id="UP001152888"/>
    </source>
</evidence>
<keyword evidence="2" id="KW-0812">Transmembrane</keyword>
<name>A0A9P0JSR2_ACAOB</name>
<feature type="transmembrane region" description="Helical" evidence="2">
    <location>
        <begin position="232"/>
        <end position="253"/>
    </location>
</feature>
<dbReference type="InterPro" id="IPR001254">
    <property type="entry name" value="Trypsin_dom"/>
</dbReference>
<dbReference type="AlphaFoldDB" id="A0A9P0JSR2"/>
<comment type="caution">
    <text evidence="4">The sequence shown here is derived from an EMBL/GenBank/DDBJ whole genome shotgun (WGS) entry which is preliminary data.</text>
</comment>
<dbReference type="Gene3D" id="2.40.10.10">
    <property type="entry name" value="Trypsin-like serine proteases"/>
    <property type="match status" value="1"/>
</dbReference>
<keyword evidence="1" id="KW-1015">Disulfide bond</keyword>
<evidence type="ECO:0000256" key="2">
    <source>
        <dbReference type="SAM" id="Phobius"/>
    </source>
</evidence>
<feature type="transmembrane region" description="Helical" evidence="2">
    <location>
        <begin position="207"/>
        <end position="225"/>
    </location>
</feature>
<dbReference type="OrthoDB" id="6761504at2759"/>
<proteinExistence type="predicted"/>
<dbReference type="SUPFAM" id="SSF50494">
    <property type="entry name" value="Trypsin-like serine proteases"/>
    <property type="match status" value="1"/>
</dbReference>
<sequence>MDIDSCTLLSRNTDLDVIISGYNNFKNYTRDAYVKIHQNYTLCDDNVTINDIALIRLENDIDIEKYNIYINQLQIMKGDTDVDGKEAVIIGMNSTTYKLEEAHLQVIDTTTCRQLCNTTTQLSSEFHICGFSNTTNASTCQGDSGGPLLLLDKNPIGVSAFTCAHNTAKSKRIKPSVFTRVSHYYEWICDMIDEKDEINEVCPDRSFPWYINFITFFGVIINVISPVNSNSAIIAVIAIIVIGIGLIGLILVWKCWTQRDSNSDKDEYEFRPLTTTGECQTK</sequence>
<dbReference type="InterPro" id="IPR033116">
    <property type="entry name" value="TRYPSIN_SER"/>
</dbReference>